<dbReference type="InterPro" id="IPR017896">
    <property type="entry name" value="4Fe4S_Fe-S-bd"/>
</dbReference>
<keyword evidence="8" id="KW-0812">Transmembrane</keyword>
<keyword evidence="8" id="KW-1133">Transmembrane helix</keyword>
<dbReference type="InterPro" id="IPR051684">
    <property type="entry name" value="Electron_Trans/Redox"/>
</dbReference>
<organism evidence="10 11">
    <name type="scientific">Piscinibacterium candidicorallinum</name>
    <dbReference type="NCBI Taxonomy" id="1793872"/>
    <lineage>
        <taxon>Bacteria</taxon>
        <taxon>Pseudomonadati</taxon>
        <taxon>Pseudomonadota</taxon>
        <taxon>Betaproteobacteria</taxon>
        <taxon>Burkholderiales</taxon>
        <taxon>Piscinibacterium</taxon>
    </lineage>
</organism>
<evidence type="ECO:0000256" key="7">
    <source>
        <dbReference type="SAM" id="MobiDB-lite"/>
    </source>
</evidence>
<evidence type="ECO:0000256" key="4">
    <source>
        <dbReference type="ARBA" id="ARBA00022982"/>
    </source>
</evidence>
<comment type="caution">
    <text evidence="10">The sequence shown here is derived from an EMBL/GenBank/DDBJ whole genome shotgun (WGS) entry which is preliminary data.</text>
</comment>
<dbReference type="RefSeq" id="WP_377303947.1">
    <property type="nucleotide sequence ID" value="NZ_CP180191.1"/>
</dbReference>
<evidence type="ECO:0000313" key="10">
    <source>
        <dbReference type="EMBL" id="MFC3148219.1"/>
    </source>
</evidence>
<feature type="transmembrane region" description="Helical" evidence="8">
    <location>
        <begin position="358"/>
        <end position="376"/>
    </location>
</feature>
<gene>
    <name evidence="10" type="primary">ccoG</name>
    <name evidence="10" type="ORF">ACFOEN_11265</name>
</gene>
<feature type="transmembrane region" description="Helical" evidence="8">
    <location>
        <begin position="55"/>
        <end position="75"/>
    </location>
</feature>
<evidence type="ECO:0000256" key="8">
    <source>
        <dbReference type="SAM" id="Phobius"/>
    </source>
</evidence>
<evidence type="ECO:0000256" key="2">
    <source>
        <dbReference type="ARBA" id="ARBA00022485"/>
    </source>
</evidence>
<evidence type="ECO:0000259" key="9">
    <source>
        <dbReference type="PROSITE" id="PS51379"/>
    </source>
</evidence>
<dbReference type="Proteomes" id="UP001595556">
    <property type="component" value="Unassembled WGS sequence"/>
</dbReference>
<feature type="transmembrane region" description="Helical" evidence="8">
    <location>
        <begin position="200"/>
        <end position="222"/>
    </location>
</feature>
<evidence type="ECO:0000256" key="6">
    <source>
        <dbReference type="ARBA" id="ARBA00023014"/>
    </source>
</evidence>
<dbReference type="PANTHER" id="PTHR30176">
    <property type="entry name" value="FERREDOXIN-TYPE PROTEIN NAPH"/>
    <property type="match status" value="1"/>
</dbReference>
<dbReference type="SUPFAM" id="SSF54862">
    <property type="entry name" value="4Fe-4S ferredoxins"/>
    <property type="match status" value="1"/>
</dbReference>
<keyword evidence="3" id="KW-0479">Metal-binding</keyword>
<dbReference type="Pfam" id="PF11614">
    <property type="entry name" value="FixG_C"/>
    <property type="match status" value="1"/>
</dbReference>
<dbReference type="NCBIfam" id="TIGR02745">
    <property type="entry name" value="ccoG_rdxA_fixG"/>
    <property type="match status" value="1"/>
</dbReference>
<reference evidence="11" key="1">
    <citation type="journal article" date="2019" name="Int. J. Syst. Evol. Microbiol.">
        <title>The Global Catalogue of Microorganisms (GCM) 10K type strain sequencing project: providing services to taxonomists for standard genome sequencing and annotation.</title>
        <authorList>
            <consortium name="The Broad Institute Genomics Platform"/>
            <consortium name="The Broad Institute Genome Sequencing Center for Infectious Disease"/>
            <person name="Wu L."/>
            <person name="Ma J."/>
        </authorList>
    </citation>
    <scope>NUCLEOTIDE SEQUENCE [LARGE SCALE GENOMIC DNA]</scope>
    <source>
        <strain evidence="11">KCTC 52168</strain>
    </source>
</reference>
<dbReference type="Gene3D" id="1.10.1060.10">
    <property type="entry name" value="Alpha-helical ferredoxin"/>
    <property type="match status" value="1"/>
</dbReference>
<name>A0ABV7H2T0_9BURK</name>
<feature type="transmembrane region" description="Helical" evidence="8">
    <location>
        <begin position="95"/>
        <end position="117"/>
    </location>
</feature>
<protein>
    <submittedName>
        <fullName evidence="10">Cytochrome c oxidase accessory protein CcoG</fullName>
    </submittedName>
</protein>
<keyword evidence="5" id="KW-0408">Iron</keyword>
<dbReference type="InterPro" id="IPR009051">
    <property type="entry name" value="Helical_ferredxn"/>
</dbReference>
<keyword evidence="2" id="KW-0004">4Fe-4S</keyword>
<dbReference type="InterPro" id="IPR017900">
    <property type="entry name" value="4Fe4S_Fe_S_CS"/>
</dbReference>
<keyword evidence="4" id="KW-0249">Electron transport</keyword>
<keyword evidence="1" id="KW-0813">Transport</keyword>
<dbReference type="PROSITE" id="PS00198">
    <property type="entry name" value="4FE4S_FER_1"/>
    <property type="match status" value="1"/>
</dbReference>
<feature type="region of interest" description="Disordered" evidence="7">
    <location>
        <begin position="1"/>
        <end position="26"/>
    </location>
</feature>
<proteinExistence type="predicted"/>
<feature type="domain" description="4Fe-4S ferredoxin-type" evidence="9">
    <location>
        <begin position="273"/>
        <end position="302"/>
    </location>
</feature>
<evidence type="ECO:0000313" key="11">
    <source>
        <dbReference type="Proteomes" id="UP001595556"/>
    </source>
</evidence>
<dbReference type="EMBL" id="JBHRTI010000004">
    <property type="protein sequence ID" value="MFC3148219.1"/>
    <property type="molecule type" value="Genomic_DNA"/>
</dbReference>
<dbReference type="InterPro" id="IPR014116">
    <property type="entry name" value="Cyt_c_oxidase_cbb3_FixG"/>
</dbReference>
<sequence length="492" mass="55160">MSEGLIQAAQPASAGTSNSPAALGGAAPPKEQVVWLYEARKKIYPRAVSGWFARWRVLLIVLTQLVFYGAPWLLWNDRPALLFDLATRRFYLFGYVFWPQDFIFLTGLLVVCAYALFFFTAVAGRLWCGYACPQTVYTEMFMYIERWIEGDANARRKLDAAPWSLNKVWRKAAKQGLWITLALWTGVSFVGYFVPIRELVGSIASLTIGGWALFWVLFYAFATWGNAGFMREQVCKYMCPYARFQSAMLDKHSLIITYDTTRGEPRGSRGRKVDPKQAALGDCIDCGLCVAVCPTGIDIRKGLQYECIGCAGCIDVCDEVMSKMNYAPGLIRYATEHAMTSRRFGAEMWRHVFRMRTLVYGSILVLLVLALGWGLANRTSFKVDVVRDRNALARLSGDGSIENVYRLQIMNTAERPRAFLVDVAGLPGIEISSESRFDMLAAQTKFHPVRLRLPESSLKAVSPGSHAITFTIRSADGSEQVTEKAVFYVARP</sequence>
<dbReference type="Gene3D" id="2.60.40.10">
    <property type="entry name" value="Immunoglobulins"/>
    <property type="match status" value="1"/>
</dbReference>
<accession>A0ABV7H2T0</accession>
<feature type="transmembrane region" description="Helical" evidence="8">
    <location>
        <begin position="176"/>
        <end position="194"/>
    </location>
</feature>
<dbReference type="Pfam" id="PF12801">
    <property type="entry name" value="Fer4_5"/>
    <property type="match status" value="1"/>
</dbReference>
<dbReference type="InterPro" id="IPR032879">
    <property type="entry name" value="FixG_C"/>
</dbReference>
<keyword evidence="11" id="KW-1185">Reference proteome</keyword>
<dbReference type="PROSITE" id="PS51379">
    <property type="entry name" value="4FE4S_FER_2"/>
    <property type="match status" value="1"/>
</dbReference>
<keyword evidence="8" id="KW-0472">Membrane</keyword>
<evidence type="ECO:0000256" key="3">
    <source>
        <dbReference type="ARBA" id="ARBA00022723"/>
    </source>
</evidence>
<dbReference type="PANTHER" id="PTHR30176:SF3">
    <property type="entry name" value="FERREDOXIN-TYPE PROTEIN NAPH"/>
    <property type="match status" value="1"/>
</dbReference>
<keyword evidence="6" id="KW-0411">Iron-sulfur</keyword>
<dbReference type="InterPro" id="IPR013783">
    <property type="entry name" value="Ig-like_fold"/>
</dbReference>
<evidence type="ECO:0000256" key="5">
    <source>
        <dbReference type="ARBA" id="ARBA00023004"/>
    </source>
</evidence>
<dbReference type="Pfam" id="PF13746">
    <property type="entry name" value="Fer4_18"/>
    <property type="match status" value="1"/>
</dbReference>
<evidence type="ECO:0000256" key="1">
    <source>
        <dbReference type="ARBA" id="ARBA00022448"/>
    </source>
</evidence>